<dbReference type="EMBL" id="WKKI01000043">
    <property type="protein sequence ID" value="MRX73736.1"/>
    <property type="molecule type" value="Genomic_DNA"/>
</dbReference>
<evidence type="ECO:0000256" key="3">
    <source>
        <dbReference type="SAM" id="Phobius"/>
    </source>
</evidence>
<keyword evidence="3" id="KW-0472">Membrane</keyword>
<keyword evidence="2" id="KW-0378">Hydrolase</keyword>
<dbReference type="GO" id="GO:0046872">
    <property type="term" value="F:metal ion binding"/>
    <property type="evidence" value="ECO:0007669"/>
    <property type="project" value="UniProtKB-KW"/>
</dbReference>
<keyword evidence="1" id="KW-0479">Metal-binding</keyword>
<dbReference type="CDD" id="cd07385">
    <property type="entry name" value="MPP_YkuE_C"/>
    <property type="match status" value="1"/>
</dbReference>
<dbReference type="GO" id="GO:0016020">
    <property type="term" value="C:membrane"/>
    <property type="evidence" value="ECO:0007669"/>
    <property type="project" value="GOC"/>
</dbReference>
<gene>
    <name evidence="5" type="ORF">GJU40_16465</name>
</gene>
<dbReference type="InterPro" id="IPR051158">
    <property type="entry name" value="Metallophosphoesterase_sf"/>
</dbReference>
<dbReference type="Gene3D" id="3.60.21.10">
    <property type="match status" value="1"/>
</dbReference>
<dbReference type="PANTHER" id="PTHR31302:SF31">
    <property type="entry name" value="PHOSPHODIESTERASE YAEI"/>
    <property type="match status" value="1"/>
</dbReference>
<protein>
    <submittedName>
        <fullName evidence="5">Metallophosphoesterase</fullName>
    </submittedName>
</protein>
<dbReference type="Pfam" id="PF00149">
    <property type="entry name" value="Metallophos"/>
    <property type="match status" value="1"/>
</dbReference>
<dbReference type="OrthoDB" id="9780884at2"/>
<dbReference type="PANTHER" id="PTHR31302">
    <property type="entry name" value="TRANSMEMBRANE PROTEIN WITH METALLOPHOSPHOESTERASE DOMAIN-RELATED"/>
    <property type="match status" value="1"/>
</dbReference>
<name>A0A7X2J1R5_9BACI</name>
<evidence type="ECO:0000256" key="2">
    <source>
        <dbReference type="ARBA" id="ARBA00022801"/>
    </source>
</evidence>
<dbReference type="Proteomes" id="UP000448867">
    <property type="component" value="Unassembled WGS sequence"/>
</dbReference>
<evidence type="ECO:0000313" key="6">
    <source>
        <dbReference type="Proteomes" id="UP000448867"/>
    </source>
</evidence>
<accession>A0A7X2J1R5</accession>
<organism evidence="5 6">
    <name type="scientific">Metabacillus lacus</name>
    <dbReference type="NCBI Taxonomy" id="1983721"/>
    <lineage>
        <taxon>Bacteria</taxon>
        <taxon>Bacillati</taxon>
        <taxon>Bacillota</taxon>
        <taxon>Bacilli</taxon>
        <taxon>Bacillales</taxon>
        <taxon>Bacillaceae</taxon>
        <taxon>Metabacillus</taxon>
    </lineage>
</organism>
<dbReference type="GO" id="GO:0008758">
    <property type="term" value="F:UDP-2,3-diacylglucosamine hydrolase activity"/>
    <property type="evidence" value="ECO:0007669"/>
    <property type="project" value="TreeGrafter"/>
</dbReference>
<dbReference type="InterPro" id="IPR029052">
    <property type="entry name" value="Metallo-depent_PP-like"/>
</dbReference>
<keyword evidence="3" id="KW-0812">Transmembrane</keyword>
<dbReference type="GO" id="GO:0009245">
    <property type="term" value="P:lipid A biosynthetic process"/>
    <property type="evidence" value="ECO:0007669"/>
    <property type="project" value="TreeGrafter"/>
</dbReference>
<keyword evidence="6" id="KW-1185">Reference proteome</keyword>
<reference evidence="5 6" key="1">
    <citation type="submission" date="2019-11" db="EMBL/GenBank/DDBJ databases">
        <title>Bacillus lacus genome.</title>
        <authorList>
            <person name="Allen C.J."/>
            <person name="Newman J.D."/>
        </authorList>
    </citation>
    <scope>NUCLEOTIDE SEQUENCE [LARGE SCALE GENOMIC DNA]</scope>
    <source>
        <strain evidence="5 6">KCTC 33946</strain>
    </source>
</reference>
<dbReference type="SUPFAM" id="SSF56300">
    <property type="entry name" value="Metallo-dependent phosphatases"/>
    <property type="match status" value="1"/>
</dbReference>
<feature type="domain" description="Calcineurin-like phosphoesterase" evidence="4">
    <location>
        <begin position="50"/>
        <end position="223"/>
    </location>
</feature>
<feature type="transmembrane region" description="Helical" evidence="3">
    <location>
        <begin position="7"/>
        <end position="25"/>
    </location>
</feature>
<comment type="caution">
    <text evidence="5">The sequence shown here is derived from an EMBL/GenBank/DDBJ whole genome shotgun (WGS) entry which is preliminary data.</text>
</comment>
<dbReference type="AlphaFoldDB" id="A0A7X2J1R5"/>
<evidence type="ECO:0000256" key="1">
    <source>
        <dbReference type="ARBA" id="ARBA00022723"/>
    </source>
</evidence>
<evidence type="ECO:0000313" key="5">
    <source>
        <dbReference type="EMBL" id="MRX73736.1"/>
    </source>
</evidence>
<dbReference type="InterPro" id="IPR004843">
    <property type="entry name" value="Calcineurin-like_PHP"/>
</dbReference>
<proteinExistence type="predicted"/>
<dbReference type="RefSeq" id="WP_154309197.1">
    <property type="nucleotide sequence ID" value="NZ_WKKI01000043.1"/>
</dbReference>
<keyword evidence="3" id="KW-1133">Transmembrane helix</keyword>
<evidence type="ECO:0000259" key="4">
    <source>
        <dbReference type="Pfam" id="PF00149"/>
    </source>
</evidence>
<sequence length="287" mass="32203">MRKRIRLSLLIVFSGVLLLGTFFYIQNNGIVTTEMVISSEKIPSDFENYKIVQLSDLHSKSFGKNQRQLVDKVEKLNPDIIVFTGDLVDANRYDEDISLLLMQELVKLAPVYFVTGNHEWWSGHFDTLEEKLQETGVHVLRNSTVSILSGEDSILLTGIDDPAYPASSQESYAEQSRIEENILSSLDGSEKGHFHILLSHRPEMLSLYSQYDFHLVFSGHAHGGQVRIPFVGGLIAPNQGFLPKYTSGRHKVKDTVMIVNRGLGNSVIPLRIFNQPEIVSVTLSSNS</sequence>